<dbReference type="Proteomes" id="UP000241229">
    <property type="component" value="Unassembled WGS sequence"/>
</dbReference>
<dbReference type="Gene3D" id="3.40.630.10">
    <property type="entry name" value="Zn peptidases"/>
    <property type="match status" value="1"/>
</dbReference>
<dbReference type="InterPro" id="IPR055438">
    <property type="entry name" value="AstE_AspA_cat"/>
</dbReference>
<dbReference type="Pfam" id="PF24827">
    <property type="entry name" value="AstE_AspA_cat"/>
    <property type="match status" value="1"/>
</dbReference>
<comment type="caution">
    <text evidence="6">The sequence shown here is derived from an EMBL/GenBank/DDBJ whole genome shotgun (WGS) entry which is preliminary data.</text>
</comment>
<dbReference type="PANTHER" id="PTHR37326:SF1">
    <property type="entry name" value="BLL3975 PROTEIN"/>
    <property type="match status" value="1"/>
</dbReference>
<comment type="cofactor">
    <cofactor evidence="1">
        <name>Zn(2+)</name>
        <dbReference type="ChEBI" id="CHEBI:29105"/>
    </cofactor>
</comment>
<dbReference type="CDD" id="cd06252">
    <property type="entry name" value="M14_ASTE_ASPA-like"/>
    <property type="match status" value="1"/>
</dbReference>
<evidence type="ECO:0000256" key="2">
    <source>
        <dbReference type="ARBA" id="ARBA00022723"/>
    </source>
</evidence>
<name>A0A2P7SRT8_9HYPH</name>
<dbReference type="InterPro" id="IPR043795">
    <property type="entry name" value="N-alpha-Ac-DABA-like"/>
</dbReference>
<dbReference type="OrthoDB" id="9782876at2"/>
<organism evidence="6 7">
    <name type="scientific">Kumtagia ephedrae</name>
    <dbReference type="NCBI Taxonomy" id="2116701"/>
    <lineage>
        <taxon>Bacteria</taxon>
        <taxon>Pseudomonadati</taxon>
        <taxon>Pseudomonadota</taxon>
        <taxon>Alphaproteobacteria</taxon>
        <taxon>Hyphomicrobiales</taxon>
        <taxon>Phyllobacteriaceae</taxon>
        <taxon>Kumtagia</taxon>
    </lineage>
</organism>
<dbReference type="InterPro" id="IPR053138">
    <property type="entry name" value="N-alpha-Ac-DABA_deacetylase"/>
</dbReference>
<keyword evidence="3" id="KW-0378">Hydrolase</keyword>
<dbReference type="EMBL" id="PXYK01000002">
    <property type="protein sequence ID" value="PSJ65196.1"/>
    <property type="molecule type" value="Genomic_DNA"/>
</dbReference>
<dbReference type="GO" id="GO:0046872">
    <property type="term" value="F:metal ion binding"/>
    <property type="evidence" value="ECO:0007669"/>
    <property type="project" value="UniProtKB-KW"/>
</dbReference>
<keyword evidence="7" id="KW-1185">Reference proteome</keyword>
<dbReference type="PIRSF" id="PIRSF039012">
    <property type="entry name" value="ASP"/>
    <property type="match status" value="1"/>
</dbReference>
<proteinExistence type="predicted"/>
<keyword evidence="4" id="KW-0862">Zinc</keyword>
<dbReference type="AlphaFoldDB" id="A0A2P7SRT8"/>
<gene>
    <name evidence="6" type="ORF">C7I84_02285</name>
</gene>
<protein>
    <submittedName>
        <fullName evidence="6">Succinylglutamate desuccinylase</fullName>
    </submittedName>
</protein>
<dbReference type="PANTHER" id="PTHR37326">
    <property type="entry name" value="BLL3975 PROTEIN"/>
    <property type="match status" value="1"/>
</dbReference>
<accession>A0A2P7SRT8</accession>
<feature type="domain" description="Succinylglutamate desuccinylase/Aspartoacylase catalytic" evidence="5">
    <location>
        <begin position="48"/>
        <end position="235"/>
    </location>
</feature>
<reference evidence="6 7" key="1">
    <citation type="submission" date="2018-03" db="EMBL/GenBank/DDBJ databases">
        <title>The draft genome of Mesorhizobium sp. 6GN-30.</title>
        <authorList>
            <person name="Liu L."/>
            <person name="Li L."/>
            <person name="Wang T."/>
            <person name="Zhang X."/>
            <person name="Liang L."/>
        </authorList>
    </citation>
    <scope>NUCLEOTIDE SEQUENCE [LARGE SCALE GENOMIC DNA]</scope>
    <source>
        <strain evidence="6 7">6GN30</strain>
    </source>
</reference>
<evidence type="ECO:0000313" key="7">
    <source>
        <dbReference type="Proteomes" id="UP000241229"/>
    </source>
</evidence>
<dbReference type="GO" id="GO:0016811">
    <property type="term" value="F:hydrolase activity, acting on carbon-nitrogen (but not peptide) bonds, in linear amides"/>
    <property type="evidence" value="ECO:0007669"/>
    <property type="project" value="InterPro"/>
</dbReference>
<keyword evidence="2" id="KW-0479">Metal-binding</keyword>
<sequence length="337" mass="35300">MTQSIGFTDIDFERTGKQVGFLNLPSSVHDDAWGVVRVPLAVIRNGTGPTVILQGGNHGDEYEGPIVLGELIRDLAPEHINGRLIIVPAINTPAVEAARRVSPLDGLNFNRTFPGDPLGSITQQLSAYVNDVLFPLADAFVDLHSGGSSLSIIPSAIVEPAEDAELAGRIRAAVRAFGAPMTVVISNFGDPRTSTASAVRAGLVTVGTEMAGTGTVSPEAVRICRDGVRNVLVHLGVLEDEVAPASGAAGDMLYAIAGPRSYVMATQAGVFEPYQDLGAAVSAGQPAGRIHFLTDPQRTPEELVHGADGIVYGRRHPGRVKPGNCCVVVASKCEDRS</sequence>
<evidence type="ECO:0000256" key="1">
    <source>
        <dbReference type="ARBA" id="ARBA00001947"/>
    </source>
</evidence>
<dbReference type="SUPFAM" id="SSF53187">
    <property type="entry name" value="Zn-dependent exopeptidases"/>
    <property type="match status" value="1"/>
</dbReference>
<evidence type="ECO:0000256" key="3">
    <source>
        <dbReference type="ARBA" id="ARBA00022801"/>
    </source>
</evidence>
<evidence type="ECO:0000256" key="4">
    <source>
        <dbReference type="ARBA" id="ARBA00022833"/>
    </source>
</evidence>
<evidence type="ECO:0000259" key="5">
    <source>
        <dbReference type="Pfam" id="PF24827"/>
    </source>
</evidence>
<dbReference type="GO" id="GO:0016788">
    <property type="term" value="F:hydrolase activity, acting on ester bonds"/>
    <property type="evidence" value="ECO:0007669"/>
    <property type="project" value="InterPro"/>
</dbReference>
<dbReference type="RefSeq" id="WP_106770536.1">
    <property type="nucleotide sequence ID" value="NZ_PXYK01000002.1"/>
</dbReference>
<evidence type="ECO:0000313" key="6">
    <source>
        <dbReference type="EMBL" id="PSJ65196.1"/>
    </source>
</evidence>